<proteinExistence type="predicted"/>
<feature type="domain" description="Uncharacterized protein TP-0789" evidence="1">
    <location>
        <begin position="94"/>
        <end position="275"/>
    </location>
</feature>
<gene>
    <name evidence="2" type="ORF">MNBD_GAMMA07-1555</name>
</gene>
<protein>
    <submittedName>
        <fullName evidence="2">Outer membrane lipoprotein-sorting protein</fullName>
    </submittedName>
</protein>
<dbReference type="CDD" id="cd16329">
    <property type="entry name" value="LolA_like"/>
    <property type="match status" value="1"/>
</dbReference>
<evidence type="ECO:0000259" key="1">
    <source>
        <dbReference type="Pfam" id="PF17131"/>
    </source>
</evidence>
<dbReference type="InterPro" id="IPR033399">
    <property type="entry name" value="TP_0789-like"/>
</dbReference>
<dbReference type="EMBL" id="UOFF01000025">
    <property type="protein sequence ID" value="VAW53410.1"/>
    <property type="molecule type" value="Genomic_DNA"/>
</dbReference>
<evidence type="ECO:0000313" key="2">
    <source>
        <dbReference type="EMBL" id="VAW53410.1"/>
    </source>
</evidence>
<dbReference type="AlphaFoldDB" id="A0A3B0WLJ9"/>
<dbReference type="Gene3D" id="2.50.20.10">
    <property type="entry name" value="Lipoprotein localisation LolA/LolB/LppX"/>
    <property type="match status" value="1"/>
</dbReference>
<reference evidence="2" key="1">
    <citation type="submission" date="2018-06" db="EMBL/GenBank/DDBJ databases">
        <authorList>
            <person name="Zhirakovskaya E."/>
        </authorList>
    </citation>
    <scope>NUCLEOTIDE SEQUENCE</scope>
</reference>
<name>A0A3B0WLJ9_9ZZZZ</name>
<organism evidence="2">
    <name type="scientific">hydrothermal vent metagenome</name>
    <dbReference type="NCBI Taxonomy" id="652676"/>
    <lineage>
        <taxon>unclassified sequences</taxon>
        <taxon>metagenomes</taxon>
        <taxon>ecological metagenomes</taxon>
    </lineage>
</organism>
<dbReference type="Pfam" id="PF17131">
    <property type="entry name" value="LolA_like"/>
    <property type="match status" value="1"/>
</dbReference>
<accession>A0A3B0WLJ9</accession>
<keyword evidence="2" id="KW-0449">Lipoprotein</keyword>
<sequence length="278" mass="32103">MSFIIQNNFTVFPILLSTLFAGTLLFTKSVSGEEHDSEADKKGYEIAALSDRSDRGFTDSRVELKMVLRNASGSESTRTLEITTLEVPDELVGDKGLIVFFTPRDIDGTALLSHAKILDPDDQWLYLPALKRVKRISSKNKSGPFVGSEFAFEDITGQELNKYSYTWLREELCGDVACDVLERRPRYKSSGYKRQVGWIDQIDRQPRKIDYYDRKNQLLKTQTFEDYKLYQDKFWRAQTFRMVNHQTGKSTDLHFADYRFANGLIDRDFVKGILSRGR</sequence>